<dbReference type="InterPro" id="IPR029058">
    <property type="entry name" value="AB_hydrolase_fold"/>
</dbReference>
<evidence type="ECO:0000313" key="3">
    <source>
        <dbReference type="Proteomes" id="UP000552097"/>
    </source>
</evidence>
<dbReference type="RefSeq" id="WP_184927494.1">
    <property type="nucleotide sequence ID" value="NZ_JACHMO010000001.1"/>
</dbReference>
<proteinExistence type="predicted"/>
<gene>
    <name evidence="2" type="ORF">F4560_007200</name>
</gene>
<dbReference type="Pfam" id="PF12146">
    <property type="entry name" value="Hydrolase_4"/>
    <property type="match status" value="1"/>
</dbReference>
<dbReference type="GO" id="GO:0016787">
    <property type="term" value="F:hydrolase activity"/>
    <property type="evidence" value="ECO:0007669"/>
    <property type="project" value="UniProtKB-KW"/>
</dbReference>
<organism evidence="2 3">
    <name type="scientific">Saccharothrix ecbatanensis</name>
    <dbReference type="NCBI Taxonomy" id="1105145"/>
    <lineage>
        <taxon>Bacteria</taxon>
        <taxon>Bacillati</taxon>
        <taxon>Actinomycetota</taxon>
        <taxon>Actinomycetes</taxon>
        <taxon>Pseudonocardiales</taxon>
        <taxon>Pseudonocardiaceae</taxon>
        <taxon>Saccharothrix</taxon>
    </lineage>
</organism>
<dbReference type="InterPro" id="IPR022742">
    <property type="entry name" value="Hydrolase_4"/>
</dbReference>
<reference evidence="2 3" key="1">
    <citation type="submission" date="2020-08" db="EMBL/GenBank/DDBJ databases">
        <title>Sequencing the genomes of 1000 actinobacteria strains.</title>
        <authorList>
            <person name="Klenk H.-P."/>
        </authorList>
    </citation>
    <scope>NUCLEOTIDE SEQUENCE [LARGE SCALE GENOMIC DNA]</scope>
    <source>
        <strain evidence="2 3">DSM 45486</strain>
    </source>
</reference>
<dbReference type="InterPro" id="IPR051044">
    <property type="entry name" value="MAG_DAG_Lipase"/>
</dbReference>
<comment type="caution">
    <text evidence="2">The sequence shown here is derived from an EMBL/GenBank/DDBJ whole genome shotgun (WGS) entry which is preliminary data.</text>
</comment>
<protein>
    <submittedName>
        <fullName evidence="2">Alpha-beta hydrolase superfamily lysophospholipase</fullName>
    </submittedName>
</protein>
<dbReference type="PANTHER" id="PTHR11614">
    <property type="entry name" value="PHOSPHOLIPASE-RELATED"/>
    <property type="match status" value="1"/>
</dbReference>
<keyword evidence="2" id="KW-0378">Hydrolase</keyword>
<name>A0A7W9M4S3_9PSEU</name>
<evidence type="ECO:0000259" key="1">
    <source>
        <dbReference type="Pfam" id="PF12146"/>
    </source>
</evidence>
<dbReference type="Gene3D" id="3.40.50.1820">
    <property type="entry name" value="alpha/beta hydrolase"/>
    <property type="match status" value="1"/>
</dbReference>
<sequence length="261" mass="28077">MIESNVPGHAGELAVRTWPNLDAGWLAVLVHGYGEHSGRYAHVAEALVGAGALVVAADHVGHGRSEGERALITDFDGVVADVGATISSASSDLPTVLIGHAEGGLVAARYAQRNPLSALVLSAPVLGTWQGLDLLGRKEIPDVPLDPDVLSRDAEVGKRYAADPLVWHGPYRRETLEALERAIDDVNYGPALEHLPTLWLHGDADDLVPLADTRTGTDRLRGLLFEERVYPGARHEVFNEINSDEVLADVVEFVHRVLDLP</sequence>
<dbReference type="Proteomes" id="UP000552097">
    <property type="component" value="Unassembled WGS sequence"/>
</dbReference>
<dbReference type="SUPFAM" id="SSF53474">
    <property type="entry name" value="alpha/beta-Hydrolases"/>
    <property type="match status" value="1"/>
</dbReference>
<feature type="domain" description="Serine aminopeptidase S33" evidence="1">
    <location>
        <begin position="27"/>
        <end position="241"/>
    </location>
</feature>
<keyword evidence="3" id="KW-1185">Reference proteome</keyword>
<accession>A0A7W9M4S3</accession>
<evidence type="ECO:0000313" key="2">
    <source>
        <dbReference type="EMBL" id="MBB5807432.1"/>
    </source>
</evidence>
<dbReference type="EMBL" id="JACHMO010000001">
    <property type="protein sequence ID" value="MBB5807432.1"/>
    <property type="molecule type" value="Genomic_DNA"/>
</dbReference>
<dbReference type="AlphaFoldDB" id="A0A7W9M4S3"/>